<feature type="domain" description="Outer membrane protein beta-barrel" evidence="2">
    <location>
        <begin position="44"/>
        <end position="193"/>
    </location>
</feature>
<organism evidence="3 4">
    <name type="scientific">Pseudochryseolinea flava</name>
    <dbReference type="NCBI Taxonomy" id="2059302"/>
    <lineage>
        <taxon>Bacteria</taxon>
        <taxon>Pseudomonadati</taxon>
        <taxon>Bacteroidota</taxon>
        <taxon>Cytophagia</taxon>
        <taxon>Cytophagales</taxon>
        <taxon>Fulvivirgaceae</taxon>
        <taxon>Pseudochryseolinea</taxon>
    </lineage>
</organism>
<evidence type="ECO:0000313" key="4">
    <source>
        <dbReference type="Proteomes" id="UP000251889"/>
    </source>
</evidence>
<dbReference type="EMBL" id="QMFY01000015">
    <property type="protein sequence ID" value="RAV98803.1"/>
    <property type="molecule type" value="Genomic_DNA"/>
</dbReference>
<proteinExistence type="predicted"/>
<keyword evidence="4" id="KW-1185">Reference proteome</keyword>
<evidence type="ECO:0000259" key="2">
    <source>
        <dbReference type="Pfam" id="PF13568"/>
    </source>
</evidence>
<reference evidence="3 4" key="1">
    <citation type="submission" date="2018-06" db="EMBL/GenBank/DDBJ databases">
        <title>Chryseolinea flavus sp. nov., a member of the phylum Bacteroidetes isolated from soil.</title>
        <authorList>
            <person name="Li Y."/>
            <person name="Wang J."/>
        </authorList>
    </citation>
    <scope>NUCLEOTIDE SEQUENCE [LARGE SCALE GENOMIC DNA]</scope>
    <source>
        <strain evidence="3 4">SDU1-6</strain>
    </source>
</reference>
<gene>
    <name evidence="3" type="ORF">DQQ10_22570</name>
</gene>
<dbReference type="AlphaFoldDB" id="A0A364XX74"/>
<sequence>MMLRGIVSLVLFCSTVSVISAQVRVEAVIGPNHSFTWGADGSDDGPSSKFGFTVGGGVSFNLRRDGRFLYGQLVYEQKGDVLKSGQYRYIDGGDPMVDAGTAKIIRRFNYLTIPINYGFEGGTRVRWTFSFGPYVSVLLNAVSFSRDDRGSKSNLDLQSLDAGLSFNAGMYIPLKQNVDVKIGLQQNVGLTNVYEDVNLKNHSLNLQVGLCYKISDKIL</sequence>
<evidence type="ECO:0000256" key="1">
    <source>
        <dbReference type="SAM" id="SignalP"/>
    </source>
</evidence>
<comment type="caution">
    <text evidence="3">The sequence shown here is derived from an EMBL/GenBank/DDBJ whole genome shotgun (WGS) entry which is preliminary data.</text>
</comment>
<keyword evidence="1" id="KW-0732">Signal</keyword>
<dbReference type="Proteomes" id="UP000251889">
    <property type="component" value="Unassembled WGS sequence"/>
</dbReference>
<protein>
    <recommendedName>
        <fullName evidence="2">Outer membrane protein beta-barrel domain-containing protein</fullName>
    </recommendedName>
</protein>
<accession>A0A364XX74</accession>
<dbReference type="Pfam" id="PF13568">
    <property type="entry name" value="OMP_b-brl_2"/>
    <property type="match status" value="1"/>
</dbReference>
<dbReference type="RefSeq" id="WP_112749200.1">
    <property type="nucleotide sequence ID" value="NZ_QMFY01000015.1"/>
</dbReference>
<evidence type="ECO:0000313" key="3">
    <source>
        <dbReference type="EMBL" id="RAV98803.1"/>
    </source>
</evidence>
<name>A0A364XX74_9BACT</name>
<feature type="signal peptide" evidence="1">
    <location>
        <begin position="1"/>
        <end position="20"/>
    </location>
</feature>
<dbReference type="InterPro" id="IPR025665">
    <property type="entry name" value="Beta-barrel_OMP_2"/>
</dbReference>
<dbReference type="OrthoDB" id="947434at2"/>
<feature type="chain" id="PRO_5016918519" description="Outer membrane protein beta-barrel domain-containing protein" evidence="1">
    <location>
        <begin position="21"/>
        <end position="219"/>
    </location>
</feature>